<reference evidence="1 2" key="1">
    <citation type="submission" date="2012-04" db="EMBL/GenBank/DDBJ databases">
        <authorList>
            <person name="Weinstock G."/>
            <person name="Sodergren E."/>
            <person name="Lobos E.A."/>
            <person name="Fulton L."/>
            <person name="Fulton R."/>
            <person name="Courtney L."/>
            <person name="Fronick C."/>
            <person name="O'Laughlin M."/>
            <person name="Godfrey J."/>
            <person name="Wilson R.M."/>
            <person name="Miner T."/>
            <person name="Farmer C."/>
            <person name="Delehaunty K."/>
            <person name="Cordes M."/>
            <person name="Minx P."/>
            <person name="Tomlinson C."/>
            <person name="Chen J."/>
            <person name="Wollam A."/>
            <person name="Pepin K.H."/>
            <person name="Bhonagiri V."/>
            <person name="Zhang X."/>
            <person name="Suruliraj S."/>
            <person name="Warren W."/>
            <person name="Mitreva M."/>
            <person name="Mardis E.R."/>
            <person name="Wilson R.K."/>
        </authorList>
    </citation>
    <scope>NUCLEOTIDE SEQUENCE [LARGE SCALE GENOMIC DNA]</scope>
    <source>
        <strain evidence="1 2">ERV63</strain>
    </source>
</reference>
<gene>
    <name evidence="1" type="ORF">HMPREF1336_03361</name>
</gene>
<evidence type="ECO:0000313" key="2">
    <source>
        <dbReference type="Proteomes" id="UP000004117"/>
    </source>
</evidence>
<evidence type="ECO:0000313" key="1">
    <source>
        <dbReference type="EMBL" id="EJV12079.1"/>
    </source>
</evidence>
<dbReference type="RefSeq" id="WP_002417359.1">
    <property type="nucleotide sequence ID" value="NZ_JH805761.1"/>
</dbReference>
<dbReference type="EMBL" id="ALZR01000141">
    <property type="protein sequence ID" value="EJV12079.1"/>
    <property type="molecule type" value="Genomic_DNA"/>
</dbReference>
<accession>A0AAV3GFZ3</accession>
<dbReference type="AlphaFoldDB" id="A0AAV3GFZ3"/>
<organism evidence="1 2">
    <name type="scientific">Enterococcus faecalis ERV63</name>
    <dbReference type="NCBI Taxonomy" id="1134793"/>
    <lineage>
        <taxon>Bacteria</taxon>
        <taxon>Bacillati</taxon>
        <taxon>Bacillota</taxon>
        <taxon>Bacilli</taxon>
        <taxon>Lactobacillales</taxon>
        <taxon>Enterococcaceae</taxon>
        <taxon>Enterococcus</taxon>
    </lineage>
</organism>
<protein>
    <submittedName>
        <fullName evidence="1">Uncharacterized protein</fullName>
    </submittedName>
</protein>
<sequence>MSYNEEQQKWIYEQIQAERRMIQIDREALKKSGRLTDKELSRMQSELEFLREMELENKVQLS</sequence>
<dbReference type="Proteomes" id="UP000004117">
    <property type="component" value="Unassembled WGS sequence"/>
</dbReference>
<comment type="caution">
    <text evidence="1">The sequence shown here is derived from an EMBL/GenBank/DDBJ whole genome shotgun (WGS) entry which is preliminary data.</text>
</comment>
<name>A0AAV3GFZ3_ENTFL</name>
<proteinExistence type="predicted"/>